<dbReference type="PROSITE" id="PS50297">
    <property type="entry name" value="ANK_REP_REGION"/>
    <property type="match status" value="2"/>
</dbReference>
<evidence type="ECO:0000256" key="2">
    <source>
        <dbReference type="ARBA" id="ARBA00023043"/>
    </source>
</evidence>
<accession>A0A8D0DE64</accession>
<dbReference type="GeneTree" id="ENSGT00940000155279"/>
<reference evidence="4" key="1">
    <citation type="submission" date="2025-08" db="UniProtKB">
        <authorList>
            <consortium name="Ensembl"/>
        </authorList>
    </citation>
    <scope>IDENTIFICATION</scope>
</reference>
<dbReference type="Pfam" id="PF12796">
    <property type="entry name" value="Ank_2"/>
    <property type="match status" value="1"/>
</dbReference>
<keyword evidence="5" id="KW-1185">Reference proteome</keyword>
<dbReference type="AlphaFoldDB" id="A0A8D0DE64"/>
<feature type="repeat" description="ANK" evidence="3">
    <location>
        <begin position="10"/>
        <end position="42"/>
    </location>
</feature>
<evidence type="ECO:0000313" key="5">
    <source>
        <dbReference type="Proteomes" id="UP000694568"/>
    </source>
</evidence>
<keyword evidence="1" id="KW-0677">Repeat</keyword>
<evidence type="ECO:0000256" key="3">
    <source>
        <dbReference type="PROSITE-ProRule" id="PRU00023"/>
    </source>
</evidence>
<organism evidence="4 5">
    <name type="scientific">Sander lucioperca</name>
    <name type="common">Pike-perch</name>
    <name type="synonym">Perca lucioperca</name>
    <dbReference type="NCBI Taxonomy" id="283035"/>
    <lineage>
        <taxon>Eukaryota</taxon>
        <taxon>Metazoa</taxon>
        <taxon>Chordata</taxon>
        <taxon>Craniata</taxon>
        <taxon>Vertebrata</taxon>
        <taxon>Euteleostomi</taxon>
        <taxon>Actinopterygii</taxon>
        <taxon>Neopterygii</taxon>
        <taxon>Teleostei</taxon>
        <taxon>Neoteleostei</taxon>
        <taxon>Acanthomorphata</taxon>
        <taxon>Eupercaria</taxon>
        <taxon>Perciformes</taxon>
        <taxon>Percoidei</taxon>
        <taxon>Percidae</taxon>
        <taxon>Luciopercinae</taxon>
        <taxon>Sander</taxon>
    </lineage>
</organism>
<feature type="repeat" description="ANK" evidence="3">
    <location>
        <begin position="42"/>
        <end position="74"/>
    </location>
</feature>
<dbReference type="Gene3D" id="1.25.40.20">
    <property type="entry name" value="Ankyrin repeat-containing domain"/>
    <property type="match status" value="1"/>
</dbReference>
<sequence length="94" mass="9986">MAHPDAATTNGYTPLHISAREGQVETAAVLLEAGASHSLATKVISPLHLAVQEGHAEMASLLLGKGAHVNTATKVTDKHRHILILWSDNCFNID</sequence>
<protein>
    <submittedName>
        <fullName evidence="4">Uncharacterized protein</fullName>
    </submittedName>
</protein>
<dbReference type="SUPFAM" id="SSF48403">
    <property type="entry name" value="Ankyrin repeat"/>
    <property type="match status" value="1"/>
</dbReference>
<dbReference type="InterPro" id="IPR051165">
    <property type="entry name" value="Multifunctional_ANK_Repeat"/>
</dbReference>
<evidence type="ECO:0000256" key="1">
    <source>
        <dbReference type="ARBA" id="ARBA00022737"/>
    </source>
</evidence>
<evidence type="ECO:0000313" key="4">
    <source>
        <dbReference type="Ensembl" id="ENSSLUP00000058640.1"/>
    </source>
</evidence>
<dbReference type="SMART" id="SM00248">
    <property type="entry name" value="ANK"/>
    <property type="match status" value="2"/>
</dbReference>
<dbReference type="Proteomes" id="UP000694568">
    <property type="component" value="Unplaced"/>
</dbReference>
<reference evidence="4" key="2">
    <citation type="submission" date="2025-09" db="UniProtKB">
        <authorList>
            <consortium name="Ensembl"/>
        </authorList>
    </citation>
    <scope>IDENTIFICATION</scope>
</reference>
<keyword evidence="2 3" id="KW-0040">ANK repeat</keyword>
<dbReference type="InterPro" id="IPR002110">
    <property type="entry name" value="Ankyrin_rpt"/>
</dbReference>
<dbReference type="PRINTS" id="PR01415">
    <property type="entry name" value="ANKYRIN"/>
</dbReference>
<dbReference type="Ensembl" id="ENSSLUT00000060325.1">
    <property type="protein sequence ID" value="ENSSLUP00000058640.1"/>
    <property type="gene ID" value="ENSSLUG00000025157.1"/>
</dbReference>
<proteinExistence type="predicted"/>
<dbReference type="PANTHER" id="PTHR24123">
    <property type="entry name" value="ANKYRIN REPEAT-CONTAINING"/>
    <property type="match status" value="1"/>
</dbReference>
<dbReference type="PROSITE" id="PS50088">
    <property type="entry name" value="ANK_REPEAT"/>
    <property type="match status" value="2"/>
</dbReference>
<dbReference type="PANTHER" id="PTHR24123:SF49">
    <property type="entry name" value="ANKYRIN-2-LIKE ISOFORM X1"/>
    <property type="match status" value="1"/>
</dbReference>
<name>A0A8D0DE64_SANLU</name>
<dbReference type="InterPro" id="IPR036770">
    <property type="entry name" value="Ankyrin_rpt-contain_sf"/>
</dbReference>